<dbReference type="InterPro" id="IPR039910">
    <property type="entry name" value="D15-like"/>
</dbReference>
<feature type="region of interest" description="Disordered" evidence="3">
    <location>
        <begin position="82"/>
        <end position="122"/>
    </location>
</feature>
<organism evidence="5">
    <name type="scientific">Bigelowiella natans</name>
    <name type="common">Pedinomonas minutissima</name>
    <name type="synonym">Chlorarachnion sp. (strain CCMP621)</name>
    <dbReference type="NCBI Taxonomy" id="227086"/>
    <lineage>
        <taxon>Eukaryota</taxon>
        <taxon>Sar</taxon>
        <taxon>Rhizaria</taxon>
        <taxon>Cercozoa</taxon>
        <taxon>Chlorarachniophyceae</taxon>
        <taxon>Bigelowiella</taxon>
    </lineage>
</organism>
<evidence type="ECO:0000259" key="4">
    <source>
        <dbReference type="Pfam" id="PF01103"/>
    </source>
</evidence>
<feature type="region of interest" description="Disordered" evidence="3">
    <location>
        <begin position="146"/>
        <end position="190"/>
    </location>
</feature>
<dbReference type="Gene3D" id="2.40.160.50">
    <property type="entry name" value="membrane protein fhac: a member of the omp85/tpsb transporter family"/>
    <property type="match status" value="1"/>
</dbReference>
<feature type="region of interest" description="Disordered" evidence="3">
    <location>
        <begin position="516"/>
        <end position="582"/>
    </location>
</feature>
<dbReference type="InterPro" id="IPR000184">
    <property type="entry name" value="Bac_surfAg_D15"/>
</dbReference>
<protein>
    <submittedName>
        <fullName evidence="5">Omp85</fullName>
    </submittedName>
</protein>
<feature type="compositionally biased region" description="Basic and acidic residues" evidence="3">
    <location>
        <begin position="296"/>
        <end position="317"/>
    </location>
</feature>
<name>H9BZ75_BIGNA</name>
<sequence length="899" mass="97307">MRDDVNKRWKNRLILLSALFVALFFAPWTATRREGRKALIARIPSSLQRKSIIATKGDFTRNILDIRSSSLQNIGLIPRRRYHHHQQGGCSNENEGGGGGGDGGRHPRIFAQSQSMDDDDDDQGLVGRKLKFGLAALLSTCLGASSASSGVEDEGRSTETGVSPPTTKDTNGLRSNENKNTSSTNPSGWNITQWDDVSEIMSNVTLISDVVEPEAVMNIAVFTGFLGTKPTGESLQRLVAGIHGYYAKKGFLFCQVSSRSIIQNGSVTFKATEPRTNDPEVVIKFLNHKSWDTIRRENEEKKQRVNKQKEKEGKEGGDNIAASAASMKNDDKGASSSSLDEKGVKEKKEEEEDGGVIEKPSDLFEVTEGRTKPRVVRDALGLKKGTVTKWDPEKWADLINSGLFEEAVPQITCSSEGKIMVMLLVREPERNGTGLAPGCTIDLGSRKIMGDIKFKDQNFLGLNQHLKARISRRGNFSFEADWENPMLGSSYSYAVGARIQNWRALGALMKGDLFSSSFSPRKKTKENVGDSEEGGAKSSLQGARSSGEGGGTIFENIKSESSSSTAASSSSSKTLPEGRNNLALDQNGNLLMSLGQEDEKNPAHYDQLQLRLQVINCHLKPWILSSTLAGLHSTTPIDQVSFEARLDATHKSLFGTDSYGFVTSLPLSNSPQYWKAYADFVSSATINSEVAAMMNLHCHVAPLVPIDSQVQWLGGRQSVRGYKDGEIGPASCWVKGTGQVFYPASGQVKGFFFVDSVLGKKIPGRDSSQQQQYYPYQQHLSYPSGSSSTGGSFGPLFNDSLKGASVGLGVQAGPLCAEFGVTNKLTTNLHFTIGGVPVDLKVDKLLSRFSRNTGGSSGPGNRGASSSSSTTEMKPSAAVSEELSVTFEGKKTQGSTAYK</sequence>
<evidence type="ECO:0000256" key="2">
    <source>
        <dbReference type="ARBA" id="ARBA00023136"/>
    </source>
</evidence>
<feature type="compositionally biased region" description="Basic and acidic residues" evidence="3">
    <location>
        <begin position="328"/>
        <end position="348"/>
    </location>
</feature>
<dbReference type="Pfam" id="PF01103">
    <property type="entry name" value="Omp85"/>
    <property type="match status" value="1"/>
</dbReference>
<evidence type="ECO:0000256" key="3">
    <source>
        <dbReference type="SAM" id="MobiDB-lite"/>
    </source>
</evidence>
<dbReference type="GO" id="GO:0019867">
    <property type="term" value="C:outer membrane"/>
    <property type="evidence" value="ECO:0007669"/>
    <property type="project" value="InterPro"/>
</dbReference>
<reference evidence="5" key="1">
    <citation type="journal article" date="2012" name="Eukaryot. Cell">
        <title>Genome-based reconstruction of the protein import machinery in the secondary plastid of a chlorarachniophyte alga.</title>
        <authorList>
            <person name="Hirakawa Y."/>
            <person name="Burki F."/>
            <person name="Keeling P.J."/>
        </authorList>
    </citation>
    <scope>NUCLEOTIDE SEQUENCE</scope>
</reference>
<keyword evidence="2" id="KW-0472">Membrane</keyword>
<dbReference type="EMBL" id="JQ088192">
    <property type="protein sequence ID" value="AFE02918.1"/>
    <property type="molecule type" value="mRNA"/>
</dbReference>
<accession>H9BZ75</accession>
<feature type="compositionally biased region" description="Low complexity" evidence="3">
    <location>
        <begin position="559"/>
        <end position="574"/>
    </location>
</feature>
<comment type="subcellular location">
    <subcellularLocation>
        <location evidence="1">Membrane</location>
    </subcellularLocation>
</comment>
<evidence type="ECO:0000313" key="5">
    <source>
        <dbReference type="EMBL" id="AFE02918.1"/>
    </source>
</evidence>
<feature type="compositionally biased region" description="Polar residues" evidence="3">
    <location>
        <begin position="158"/>
        <end position="190"/>
    </location>
</feature>
<evidence type="ECO:0000256" key="1">
    <source>
        <dbReference type="ARBA" id="ARBA00004370"/>
    </source>
</evidence>
<feature type="region of interest" description="Disordered" evidence="3">
    <location>
        <begin position="296"/>
        <end position="357"/>
    </location>
</feature>
<feature type="domain" description="Bacterial surface antigen (D15)" evidence="4">
    <location>
        <begin position="458"/>
        <end position="834"/>
    </location>
</feature>
<dbReference type="AlphaFoldDB" id="H9BZ75"/>
<feature type="region of interest" description="Disordered" evidence="3">
    <location>
        <begin position="850"/>
        <end position="899"/>
    </location>
</feature>
<dbReference type="PANTHER" id="PTHR12815">
    <property type="entry name" value="SORTING AND ASSEMBLY MACHINERY SAMM50 PROTEIN FAMILY MEMBER"/>
    <property type="match status" value="1"/>
</dbReference>
<proteinExistence type="evidence at transcript level"/>
<dbReference type="PANTHER" id="PTHR12815:SF42">
    <property type="entry name" value="BACTERIAL SURFACE ANTIGEN (D15) DOMAIN-CONTAINING PROTEIN"/>
    <property type="match status" value="1"/>
</dbReference>